<accession>A0A538S7L2</accession>
<evidence type="ECO:0000256" key="1">
    <source>
        <dbReference type="SAM" id="MobiDB-lite"/>
    </source>
</evidence>
<organism evidence="2 3">
    <name type="scientific">Eiseniibacteriota bacterium</name>
    <dbReference type="NCBI Taxonomy" id="2212470"/>
    <lineage>
        <taxon>Bacteria</taxon>
        <taxon>Candidatus Eiseniibacteriota</taxon>
    </lineage>
</organism>
<evidence type="ECO:0000313" key="3">
    <source>
        <dbReference type="Proteomes" id="UP000320184"/>
    </source>
</evidence>
<comment type="caution">
    <text evidence="2">The sequence shown here is derived from an EMBL/GenBank/DDBJ whole genome shotgun (WGS) entry which is preliminary data.</text>
</comment>
<dbReference type="EMBL" id="VBOT01000187">
    <property type="protein sequence ID" value="TMQ47367.1"/>
    <property type="molecule type" value="Genomic_DNA"/>
</dbReference>
<dbReference type="Proteomes" id="UP000320184">
    <property type="component" value="Unassembled WGS sequence"/>
</dbReference>
<evidence type="ECO:0000313" key="2">
    <source>
        <dbReference type="EMBL" id="TMQ47367.1"/>
    </source>
</evidence>
<sequence>MKTSHLDLAAMVSGPPRHPHHAPRPGTARIVRKAGLLALGTLLGWICRAPIGVALAQTGYNPDGAPSGYAGKQNLGVAQVAYYVNGSSSACSNSGP</sequence>
<protein>
    <submittedName>
        <fullName evidence="2">Uncharacterized protein</fullName>
    </submittedName>
</protein>
<feature type="region of interest" description="Disordered" evidence="1">
    <location>
        <begin position="1"/>
        <end position="25"/>
    </location>
</feature>
<name>A0A538S7L2_UNCEI</name>
<dbReference type="AlphaFoldDB" id="A0A538S7L2"/>
<reference evidence="2 3" key="1">
    <citation type="journal article" date="2019" name="Nat. Microbiol.">
        <title>Mediterranean grassland soil C-N compound turnover is dependent on rainfall and depth, and is mediated by genomically divergent microorganisms.</title>
        <authorList>
            <person name="Diamond S."/>
            <person name="Andeer P.F."/>
            <person name="Li Z."/>
            <person name="Crits-Christoph A."/>
            <person name="Burstein D."/>
            <person name="Anantharaman K."/>
            <person name="Lane K.R."/>
            <person name="Thomas B.C."/>
            <person name="Pan C."/>
            <person name="Northen T.R."/>
            <person name="Banfield J.F."/>
        </authorList>
    </citation>
    <scope>NUCLEOTIDE SEQUENCE [LARGE SCALE GENOMIC DNA]</scope>
    <source>
        <strain evidence="2">WS_3</strain>
    </source>
</reference>
<gene>
    <name evidence="2" type="ORF">E6K73_13775</name>
</gene>
<feature type="non-terminal residue" evidence="2">
    <location>
        <position position="96"/>
    </location>
</feature>
<proteinExistence type="predicted"/>